<evidence type="ECO:0000256" key="1">
    <source>
        <dbReference type="SAM" id="MobiDB-lite"/>
    </source>
</evidence>
<feature type="region of interest" description="Disordered" evidence="1">
    <location>
        <begin position="151"/>
        <end position="172"/>
    </location>
</feature>
<feature type="region of interest" description="Disordered" evidence="1">
    <location>
        <begin position="224"/>
        <end position="251"/>
    </location>
</feature>
<name>W3VQ42_MOEAP</name>
<feature type="region of interest" description="Disordered" evidence="1">
    <location>
        <begin position="709"/>
        <end position="786"/>
    </location>
</feature>
<feature type="compositionally biased region" description="Low complexity" evidence="1">
    <location>
        <begin position="232"/>
        <end position="251"/>
    </location>
</feature>
<dbReference type="EMBL" id="AWNI01000009">
    <property type="protein sequence ID" value="ETS62906.1"/>
    <property type="molecule type" value="Genomic_DNA"/>
</dbReference>
<feature type="compositionally biased region" description="Polar residues" evidence="1">
    <location>
        <begin position="679"/>
        <end position="690"/>
    </location>
</feature>
<dbReference type="HOGENOM" id="CLU_340129_0_0_1"/>
<evidence type="ECO:0000313" key="3">
    <source>
        <dbReference type="Proteomes" id="UP000019462"/>
    </source>
</evidence>
<feature type="region of interest" description="Disordered" evidence="1">
    <location>
        <begin position="568"/>
        <end position="622"/>
    </location>
</feature>
<reference evidence="2 3" key="1">
    <citation type="journal article" date="2014" name="Genome Announc.">
        <title>Genome sequence of the basidiomycetous fungus Pseudozyma aphidis DSM70725, an efficient producer of biosurfactant mannosylerythritol lipids.</title>
        <authorList>
            <person name="Lorenz S."/>
            <person name="Guenther M."/>
            <person name="Grumaz C."/>
            <person name="Rupp S."/>
            <person name="Zibek S."/>
            <person name="Sohn K."/>
        </authorList>
    </citation>
    <scope>NUCLEOTIDE SEQUENCE [LARGE SCALE GENOMIC DNA]</scope>
    <source>
        <strain evidence="3">ATCC 32657 / CBS 517.83 / DSM 70725 / JCM 10318 / NBRC 10182 / NRRL Y-7954 / St-0401</strain>
    </source>
</reference>
<sequence length="835" mass="88714">MLAAAVRKSEPAEQFAELLSPFAFLAAVSSAEKTQARRDVPAWPPDNVQELGRATLGSVSTFATMRWSWWLSHQLALSWPDHATRIDLSGLVHGKRAFNKAPGPLVEMKGKFAATQKGKLAEGLETCRSLFLSESQNSQIRKSKVQLADADGRSLHAKHSATTSSRRCPLRTGLPRASGPTIPICPVHWTCFAAGACAAIEPEEPKVPHGGFVQLIATPAQAPRSILKKSSSEPSSPSSSSPPLSPRPTMSSVSYAEYQPHQWSVAGITRAQSSNSSTSSASSSAPGNRLTVTLLYTPTDTLFAWPFNMSSPGARGVCYETLYSDKETGAVRRPPEGAMSTSLRVLADVIRCWIRIRRDRSSVSRAGGADAAYASASASPTSSIDALVDNDEVVDQIIEDLGMAQLTPFERSIHLLRQVLPDQLSEEPTSPTRAPSEAGSSQVSDDDRDSRHRSDSASSRASTLESTADEVAPAQKASPNCPPKLTIALPKSQQGSPKAEVPQIKLVEATPQEGEYEERDRALERAALARSRKNSPGGMQTVLEAEDEDKAATEVDEEGAVTYIEVVPVDPPSPSIKSQPASPGKPKVTFRDPFKSIQPGQTEPAALQSDEPASPSKSAVVREEETRSVTYLVIFGVAFSDGVLQGAAGVVHCAVSGFLKLTLNPHTIIANAMTDFEKTSSSNSTGTQPLSVGDDRLASDSNFASRQVETGETIDQGGYGLSASGGDQFARENQTGQGFSSTQQQRDSSGGQFQPSVQDSIGNTEYRADAPTDPDTREGPLHDYSTSLGTARMANAGPEDEAPASTATRLASPGLDSTLVLTFATHTISARLASS</sequence>
<organism evidence="2 3">
    <name type="scientific">Moesziomyces aphidis</name>
    <name type="common">Pseudozyma aphidis</name>
    <dbReference type="NCBI Taxonomy" id="84754"/>
    <lineage>
        <taxon>Eukaryota</taxon>
        <taxon>Fungi</taxon>
        <taxon>Dikarya</taxon>
        <taxon>Basidiomycota</taxon>
        <taxon>Ustilaginomycotina</taxon>
        <taxon>Ustilaginomycetes</taxon>
        <taxon>Ustilaginales</taxon>
        <taxon>Ustilaginaceae</taxon>
        <taxon>Moesziomyces</taxon>
    </lineage>
</organism>
<feature type="region of interest" description="Disordered" evidence="1">
    <location>
        <begin position="677"/>
        <end position="697"/>
    </location>
</feature>
<comment type="caution">
    <text evidence="2">The sequence shown here is derived from an EMBL/GenBank/DDBJ whole genome shotgun (WGS) entry which is preliminary data.</text>
</comment>
<protein>
    <submittedName>
        <fullName evidence="2">Uncharacterized protein</fullName>
    </submittedName>
</protein>
<dbReference type="AlphaFoldDB" id="W3VQ42"/>
<dbReference type="Proteomes" id="UP000019462">
    <property type="component" value="Unassembled WGS sequence"/>
</dbReference>
<dbReference type="OrthoDB" id="2555058at2759"/>
<accession>W3VQ42</accession>
<feature type="compositionally biased region" description="Basic and acidic residues" evidence="1">
    <location>
        <begin position="766"/>
        <end position="781"/>
    </location>
</feature>
<feature type="compositionally biased region" description="Polar residues" evidence="1">
    <location>
        <begin position="746"/>
        <end position="763"/>
    </location>
</feature>
<evidence type="ECO:0000313" key="2">
    <source>
        <dbReference type="EMBL" id="ETS62906.1"/>
    </source>
</evidence>
<gene>
    <name evidence="2" type="ORF">PaG_02670</name>
</gene>
<feature type="compositionally biased region" description="Low complexity" evidence="1">
    <location>
        <begin position="734"/>
        <end position="745"/>
    </location>
</feature>
<feature type="region of interest" description="Disordered" evidence="1">
    <location>
        <begin position="423"/>
        <end position="502"/>
    </location>
</feature>
<proteinExistence type="predicted"/>
<keyword evidence="3" id="KW-1185">Reference proteome</keyword>